<protein>
    <submittedName>
        <fullName evidence="2">Uncharacterized protein</fullName>
    </submittedName>
</protein>
<evidence type="ECO:0000313" key="2">
    <source>
        <dbReference type="EMBL" id="CAL1595670.1"/>
    </source>
</evidence>
<feature type="compositionally biased region" description="Polar residues" evidence="1">
    <location>
        <begin position="48"/>
        <end position="57"/>
    </location>
</feature>
<feature type="region of interest" description="Disordered" evidence="1">
    <location>
        <begin position="26"/>
        <end position="57"/>
    </location>
</feature>
<evidence type="ECO:0000256" key="1">
    <source>
        <dbReference type="SAM" id="MobiDB-lite"/>
    </source>
</evidence>
<dbReference type="EMBL" id="OZ035842">
    <property type="protein sequence ID" value="CAL1595670.1"/>
    <property type="molecule type" value="Genomic_DNA"/>
</dbReference>
<sequence>MYSELYEEVRRKRRWFTVDQAVSKLQRHRPDHGQNLHTLLTSPPCGPNRTSPHPSCDPNRTQVFTVCSV</sequence>
<gene>
    <name evidence="2" type="ORF">KC01_LOCUS24432</name>
</gene>
<evidence type="ECO:0000313" key="3">
    <source>
        <dbReference type="Proteomes" id="UP001497482"/>
    </source>
</evidence>
<accession>A0AAV2L038</accession>
<organism evidence="2 3">
    <name type="scientific">Knipowitschia caucasica</name>
    <name type="common">Caucasian dwarf goby</name>
    <name type="synonym">Pomatoschistus caucasicus</name>
    <dbReference type="NCBI Taxonomy" id="637954"/>
    <lineage>
        <taxon>Eukaryota</taxon>
        <taxon>Metazoa</taxon>
        <taxon>Chordata</taxon>
        <taxon>Craniata</taxon>
        <taxon>Vertebrata</taxon>
        <taxon>Euteleostomi</taxon>
        <taxon>Actinopterygii</taxon>
        <taxon>Neopterygii</taxon>
        <taxon>Teleostei</taxon>
        <taxon>Neoteleostei</taxon>
        <taxon>Acanthomorphata</taxon>
        <taxon>Gobiaria</taxon>
        <taxon>Gobiiformes</taxon>
        <taxon>Gobioidei</taxon>
        <taxon>Gobiidae</taxon>
        <taxon>Gobiinae</taxon>
        <taxon>Knipowitschia</taxon>
    </lineage>
</organism>
<keyword evidence="3" id="KW-1185">Reference proteome</keyword>
<name>A0AAV2L038_KNICA</name>
<dbReference type="Proteomes" id="UP001497482">
    <property type="component" value="Chromosome 20"/>
</dbReference>
<proteinExistence type="predicted"/>
<dbReference type="AlphaFoldDB" id="A0AAV2L038"/>
<reference evidence="2 3" key="1">
    <citation type="submission" date="2024-04" db="EMBL/GenBank/DDBJ databases">
        <authorList>
            <person name="Waldvogel A.-M."/>
            <person name="Schoenle A."/>
        </authorList>
    </citation>
    <scope>NUCLEOTIDE SEQUENCE [LARGE SCALE GENOMIC DNA]</scope>
</reference>